<dbReference type="Proteomes" id="UP001217089">
    <property type="component" value="Unassembled WGS sequence"/>
</dbReference>
<accession>A0ABQ9FMG0</accession>
<feature type="compositionally biased region" description="Acidic residues" evidence="1">
    <location>
        <begin position="285"/>
        <end position="297"/>
    </location>
</feature>
<feature type="compositionally biased region" description="Polar residues" evidence="1">
    <location>
        <begin position="410"/>
        <end position="419"/>
    </location>
</feature>
<feature type="region of interest" description="Disordered" evidence="1">
    <location>
        <begin position="569"/>
        <end position="656"/>
    </location>
</feature>
<feature type="compositionally biased region" description="Basic and acidic residues" evidence="1">
    <location>
        <begin position="317"/>
        <end position="333"/>
    </location>
</feature>
<feature type="compositionally biased region" description="Basic and acidic residues" evidence="1">
    <location>
        <begin position="123"/>
        <end position="132"/>
    </location>
</feature>
<organism evidence="2 3">
    <name type="scientific">Tegillarca granosa</name>
    <name type="common">Malaysian cockle</name>
    <name type="synonym">Anadara granosa</name>
    <dbReference type="NCBI Taxonomy" id="220873"/>
    <lineage>
        <taxon>Eukaryota</taxon>
        <taxon>Metazoa</taxon>
        <taxon>Spiralia</taxon>
        <taxon>Lophotrochozoa</taxon>
        <taxon>Mollusca</taxon>
        <taxon>Bivalvia</taxon>
        <taxon>Autobranchia</taxon>
        <taxon>Pteriomorphia</taxon>
        <taxon>Arcoida</taxon>
        <taxon>Arcoidea</taxon>
        <taxon>Arcidae</taxon>
        <taxon>Tegillarca</taxon>
    </lineage>
</organism>
<feature type="compositionally biased region" description="Basic and acidic residues" evidence="1">
    <location>
        <begin position="145"/>
        <end position="162"/>
    </location>
</feature>
<feature type="compositionally biased region" description="Low complexity" evidence="1">
    <location>
        <begin position="441"/>
        <end position="452"/>
    </location>
</feature>
<feature type="compositionally biased region" description="Low complexity" evidence="1">
    <location>
        <begin position="15"/>
        <end position="26"/>
    </location>
</feature>
<evidence type="ECO:0000313" key="2">
    <source>
        <dbReference type="EMBL" id="KAJ8318453.1"/>
    </source>
</evidence>
<feature type="region of interest" description="Disordered" evidence="1">
    <location>
        <begin position="441"/>
        <end position="463"/>
    </location>
</feature>
<feature type="compositionally biased region" description="Basic and acidic residues" evidence="1">
    <location>
        <begin position="274"/>
        <end position="284"/>
    </location>
</feature>
<sequence>MKSEHDMHSQEDTGDSSSVDSFTTVVPANEEDQQDDEDRLEDFASMTSSFNSDVHGKVLDEEREKDLEGLLIEWDHKESVDDKWQSKKTDDTLVDWDFKEMTRTMETDSEPPLIEWAESESIEEMKSKHDAPLIDWSQRDINGQSKEKHKDDVRKDDLRGIEEEKEDEDYNGGPLIDWGPREEEGSESSLESDRYEYIDKTALSVITEISDEDRFEMIDKDDLESEIMSDIMSDRPHSSPDYPPAPSPVSKSYDDIDRDSIDGKDDQDLEDSLSEDKKTSKEENLDQAEVDSLEGDVSELTSMTSSVILAADMTGSMKEKDECDADSLHDEAVMKTSGDSLGDESLMKISGDSLGEEFGLKTTKSDKFDTDSLQDQEGIMERSADSLEQDKKSTGADKLETDSLHEHDVMQTSADSLESMELSQKYESVMESSMYSVASSSFSRSSQETMRSAGSHSDSSQDIMQVSTDSWEDKDFIMDNYHQQLDVENMTYDPSVCNVMGGPNFLDYQGNVWRGMTQGNIDNYQWGSRILDYEEEEKTTSASPFLSKGPYEEKKKIFTMTEWEAMKEEKRRASLAKSSEETVEKMEESMESKKMEDSMESRKMEDSMESKKSEDSVDSKKSEDSLESKKMEDSLEMKDESIVMQSDKSDDSTSAS</sequence>
<evidence type="ECO:0000256" key="1">
    <source>
        <dbReference type="SAM" id="MobiDB-lite"/>
    </source>
</evidence>
<reference evidence="2 3" key="1">
    <citation type="submission" date="2022-12" db="EMBL/GenBank/DDBJ databases">
        <title>Chromosome-level genome of Tegillarca granosa.</title>
        <authorList>
            <person name="Kim J."/>
        </authorList>
    </citation>
    <scope>NUCLEOTIDE SEQUENCE [LARGE SCALE GENOMIC DNA]</scope>
    <source>
        <strain evidence="2">Teg-2019</strain>
        <tissue evidence="2">Adductor muscle</tissue>
    </source>
</reference>
<feature type="region of interest" description="Disordered" evidence="1">
    <location>
        <begin position="316"/>
        <end position="347"/>
    </location>
</feature>
<comment type="caution">
    <text evidence="2">The sequence shown here is derived from an EMBL/GenBank/DDBJ whole genome shotgun (WGS) entry which is preliminary data.</text>
</comment>
<feature type="compositionally biased region" description="Basic and acidic residues" evidence="1">
    <location>
        <begin position="379"/>
        <end position="409"/>
    </location>
</feature>
<feature type="compositionally biased region" description="Basic and acidic residues" evidence="1">
    <location>
        <begin position="252"/>
        <end position="266"/>
    </location>
</feature>
<feature type="region of interest" description="Disordered" evidence="1">
    <location>
        <begin position="121"/>
        <end position="300"/>
    </location>
</feature>
<evidence type="ECO:0000313" key="3">
    <source>
        <dbReference type="Proteomes" id="UP001217089"/>
    </source>
</evidence>
<dbReference type="EMBL" id="JARBDR010000214">
    <property type="protein sequence ID" value="KAJ8318453.1"/>
    <property type="molecule type" value="Genomic_DNA"/>
</dbReference>
<feature type="compositionally biased region" description="Basic and acidic residues" evidence="1">
    <location>
        <begin position="1"/>
        <end position="11"/>
    </location>
</feature>
<feature type="region of interest" description="Disordered" evidence="1">
    <location>
        <begin position="360"/>
        <end position="419"/>
    </location>
</feature>
<feature type="compositionally biased region" description="Polar residues" evidence="1">
    <location>
        <begin position="454"/>
        <end position="463"/>
    </location>
</feature>
<feature type="region of interest" description="Disordered" evidence="1">
    <location>
        <begin position="1"/>
        <end position="38"/>
    </location>
</feature>
<proteinExistence type="predicted"/>
<keyword evidence="3" id="KW-1185">Reference proteome</keyword>
<feature type="compositionally biased region" description="Acidic residues" evidence="1">
    <location>
        <begin position="29"/>
        <end position="38"/>
    </location>
</feature>
<protein>
    <submittedName>
        <fullName evidence="2">Uncharacterized protein</fullName>
    </submittedName>
</protein>
<gene>
    <name evidence="2" type="ORF">KUTeg_003544</name>
</gene>
<name>A0ABQ9FMG0_TEGGR</name>